<feature type="transmembrane region" description="Helical" evidence="1">
    <location>
        <begin position="16"/>
        <end position="39"/>
    </location>
</feature>
<dbReference type="OrthoDB" id="6902852at2"/>
<accession>A0A433J3T7</accession>
<proteinExistence type="predicted"/>
<protein>
    <recommendedName>
        <fullName evidence="4">DUF4175 domain-containing protein</fullName>
    </recommendedName>
</protein>
<comment type="caution">
    <text evidence="2">The sequence shown here is derived from an EMBL/GenBank/DDBJ whole genome shotgun (WGS) entry which is preliminary data.</text>
</comment>
<evidence type="ECO:0000313" key="3">
    <source>
        <dbReference type="Proteomes" id="UP000280346"/>
    </source>
</evidence>
<dbReference type="AlphaFoldDB" id="A0A433J3T7"/>
<organism evidence="2 3">
    <name type="scientific">Azospirillum doebereinerae</name>
    <dbReference type="NCBI Taxonomy" id="92933"/>
    <lineage>
        <taxon>Bacteria</taxon>
        <taxon>Pseudomonadati</taxon>
        <taxon>Pseudomonadota</taxon>
        <taxon>Alphaproteobacteria</taxon>
        <taxon>Rhodospirillales</taxon>
        <taxon>Azospirillaceae</taxon>
        <taxon>Azospirillum</taxon>
    </lineage>
</organism>
<name>A0A433J3T7_9PROT</name>
<reference evidence="2 3" key="1">
    <citation type="submission" date="2018-12" db="EMBL/GenBank/DDBJ databases">
        <authorList>
            <person name="Yang Y."/>
        </authorList>
    </citation>
    <scope>NUCLEOTIDE SEQUENCE [LARGE SCALE GENOMIC DNA]</scope>
    <source>
        <strain evidence="2 3">GSF71</strain>
    </source>
</reference>
<dbReference type="Proteomes" id="UP000280346">
    <property type="component" value="Unassembled WGS sequence"/>
</dbReference>
<keyword evidence="3" id="KW-1185">Reference proteome</keyword>
<dbReference type="RefSeq" id="WP_127001909.1">
    <property type="nucleotide sequence ID" value="NZ_JBNPXW010000018.1"/>
</dbReference>
<evidence type="ECO:0000256" key="1">
    <source>
        <dbReference type="SAM" id="Phobius"/>
    </source>
</evidence>
<keyword evidence="1" id="KW-0472">Membrane</keyword>
<gene>
    <name evidence="2" type="ORF">EJ913_22015</name>
</gene>
<evidence type="ECO:0000313" key="2">
    <source>
        <dbReference type="EMBL" id="RUQ66512.1"/>
    </source>
</evidence>
<keyword evidence="1" id="KW-0812">Transmembrane</keyword>
<sequence length="70" mass="7260">MTAKPPATPAKPNAPLPFAAIFGAPLAIALVTIVGLVSALLDDGLYDAVSWAALLVPLLVLGWALRRRRG</sequence>
<feature type="transmembrane region" description="Helical" evidence="1">
    <location>
        <begin position="45"/>
        <end position="65"/>
    </location>
</feature>
<dbReference type="EMBL" id="RZIJ01000020">
    <property type="protein sequence ID" value="RUQ66512.1"/>
    <property type="molecule type" value="Genomic_DNA"/>
</dbReference>
<keyword evidence="1" id="KW-1133">Transmembrane helix</keyword>
<evidence type="ECO:0008006" key="4">
    <source>
        <dbReference type="Google" id="ProtNLM"/>
    </source>
</evidence>